<dbReference type="GO" id="GO:0030154">
    <property type="term" value="P:cell differentiation"/>
    <property type="evidence" value="ECO:0007669"/>
    <property type="project" value="TreeGrafter"/>
</dbReference>
<keyword evidence="2" id="KW-0804">Transcription</keyword>
<protein>
    <recommendedName>
        <fullName evidence="5">HMG box domain-containing protein</fullName>
    </recommendedName>
</protein>
<dbReference type="PANTHER" id="PTHR10270">
    <property type="entry name" value="SOX TRANSCRIPTION FACTOR"/>
    <property type="match status" value="1"/>
</dbReference>
<evidence type="ECO:0000313" key="7">
    <source>
        <dbReference type="Proteomes" id="UP000559256"/>
    </source>
</evidence>
<dbReference type="GO" id="GO:0005634">
    <property type="term" value="C:nucleus"/>
    <property type="evidence" value="ECO:0007669"/>
    <property type="project" value="UniProtKB-UniRule"/>
</dbReference>
<keyword evidence="1 3" id="KW-0238">DNA-binding</keyword>
<feature type="region of interest" description="Disordered" evidence="4">
    <location>
        <begin position="147"/>
        <end position="191"/>
    </location>
</feature>
<evidence type="ECO:0000259" key="5">
    <source>
        <dbReference type="PROSITE" id="PS50118"/>
    </source>
</evidence>
<dbReference type="CDD" id="cd01389">
    <property type="entry name" value="HMG-box_ROX1-like"/>
    <property type="match status" value="1"/>
</dbReference>
<keyword evidence="7" id="KW-1185">Reference proteome</keyword>
<feature type="region of interest" description="Disordered" evidence="4">
    <location>
        <begin position="90"/>
        <end position="109"/>
    </location>
</feature>
<evidence type="ECO:0000256" key="4">
    <source>
        <dbReference type="SAM" id="MobiDB-lite"/>
    </source>
</evidence>
<dbReference type="SMART" id="SM00398">
    <property type="entry name" value="HMG"/>
    <property type="match status" value="1"/>
</dbReference>
<sequence length="332" mass="36842">MSPYRNHVYGWAPEVDTEDTSSDSCHVLLTHSRYTHSSSSCSPISSPEPGSSPYSPDEANESRTARKGDPEWVPRPRNAFIIYRCEYTREHSRGGPRGRNQPHTDKTLSKRAAEAWHDLPAEQKKKFKMLAEQEKLEHAKAYPNYRFKPARKTGGSAGRRRKVRSSAPVPVRRDRHTGSVEPSEHESLDSLSPPLERLTLDSSYRPYVMPPIQGSDAALSLTDSGLRRSESSTETWTQSSTCSEGSTLVCDGTYEYVSSPSADIPSSVKTDCHTNYIHTPTPSYYQSPTSVISSSLANWNGDPSLPSTPSSSTAHWSTGAFQYPINNRTTTI</sequence>
<dbReference type="GO" id="GO:0001228">
    <property type="term" value="F:DNA-binding transcription activator activity, RNA polymerase II-specific"/>
    <property type="evidence" value="ECO:0007669"/>
    <property type="project" value="TreeGrafter"/>
</dbReference>
<dbReference type="Pfam" id="PF00505">
    <property type="entry name" value="HMG_box"/>
    <property type="match status" value="1"/>
</dbReference>
<keyword evidence="3" id="KW-0539">Nucleus</keyword>
<dbReference type="OrthoDB" id="6247875at2759"/>
<dbReference type="Gene3D" id="1.10.30.10">
    <property type="entry name" value="High mobility group box domain"/>
    <property type="match status" value="1"/>
</dbReference>
<accession>A0A8H5LXM3</accession>
<evidence type="ECO:0000256" key="1">
    <source>
        <dbReference type="ARBA" id="ARBA00023125"/>
    </source>
</evidence>
<dbReference type="PANTHER" id="PTHR10270:SF161">
    <property type="entry name" value="SEX-DETERMINING REGION Y PROTEIN"/>
    <property type="match status" value="1"/>
</dbReference>
<dbReference type="InterPro" id="IPR009071">
    <property type="entry name" value="HMG_box_dom"/>
</dbReference>
<feature type="region of interest" description="Disordered" evidence="4">
    <location>
        <begin position="1"/>
        <end position="73"/>
    </location>
</feature>
<name>A0A8H5LXM3_9AGAR</name>
<dbReference type="Proteomes" id="UP000559256">
    <property type="component" value="Unassembled WGS sequence"/>
</dbReference>
<evidence type="ECO:0000313" key="6">
    <source>
        <dbReference type="EMBL" id="KAF5373119.1"/>
    </source>
</evidence>
<evidence type="ECO:0000256" key="2">
    <source>
        <dbReference type="ARBA" id="ARBA00023163"/>
    </source>
</evidence>
<dbReference type="SUPFAM" id="SSF47095">
    <property type="entry name" value="HMG-box"/>
    <property type="match status" value="1"/>
</dbReference>
<organism evidence="6 7">
    <name type="scientific">Tetrapyrgos nigripes</name>
    <dbReference type="NCBI Taxonomy" id="182062"/>
    <lineage>
        <taxon>Eukaryota</taxon>
        <taxon>Fungi</taxon>
        <taxon>Dikarya</taxon>
        <taxon>Basidiomycota</taxon>
        <taxon>Agaricomycotina</taxon>
        <taxon>Agaricomycetes</taxon>
        <taxon>Agaricomycetidae</taxon>
        <taxon>Agaricales</taxon>
        <taxon>Marasmiineae</taxon>
        <taxon>Marasmiaceae</taxon>
        <taxon>Tetrapyrgos</taxon>
    </lineage>
</organism>
<reference evidence="6 7" key="1">
    <citation type="journal article" date="2020" name="ISME J.">
        <title>Uncovering the hidden diversity of litter-decomposition mechanisms in mushroom-forming fungi.</title>
        <authorList>
            <person name="Floudas D."/>
            <person name="Bentzer J."/>
            <person name="Ahren D."/>
            <person name="Johansson T."/>
            <person name="Persson P."/>
            <person name="Tunlid A."/>
        </authorList>
    </citation>
    <scope>NUCLEOTIDE SEQUENCE [LARGE SCALE GENOMIC DNA]</scope>
    <source>
        <strain evidence="6 7">CBS 291.85</strain>
    </source>
</reference>
<feature type="compositionally biased region" description="Basic and acidic residues" evidence="4">
    <location>
        <begin position="60"/>
        <end position="73"/>
    </location>
</feature>
<feature type="domain" description="HMG box" evidence="5">
    <location>
        <begin position="73"/>
        <end position="146"/>
    </location>
</feature>
<proteinExistence type="predicted"/>
<gene>
    <name evidence="6" type="ORF">D9758_001452</name>
</gene>
<feature type="compositionally biased region" description="Basic and acidic residues" evidence="4">
    <location>
        <begin position="176"/>
        <end position="188"/>
    </location>
</feature>
<dbReference type="AlphaFoldDB" id="A0A8H5LXM3"/>
<dbReference type="GO" id="GO:0000978">
    <property type="term" value="F:RNA polymerase II cis-regulatory region sequence-specific DNA binding"/>
    <property type="evidence" value="ECO:0007669"/>
    <property type="project" value="TreeGrafter"/>
</dbReference>
<evidence type="ECO:0000256" key="3">
    <source>
        <dbReference type="PROSITE-ProRule" id="PRU00267"/>
    </source>
</evidence>
<dbReference type="InterPro" id="IPR036910">
    <property type="entry name" value="HMG_box_dom_sf"/>
</dbReference>
<dbReference type="PROSITE" id="PS50118">
    <property type="entry name" value="HMG_BOX_2"/>
    <property type="match status" value="1"/>
</dbReference>
<comment type="caution">
    <text evidence="6">The sequence shown here is derived from an EMBL/GenBank/DDBJ whole genome shotgun (WGS) entry which is preliminary data.</text>
</comment>
<feature type="compositionally biased region" description="Low complexity" evidence="4">
    <location>
        <begin position="37"/>
        <end position="56"/>
    </location>
</feature>
<dbReference type="InterPro" id="IPR050140">
    <property type="entry name" value="SRY-related_HMG-box_TF-like"/>
</dbReference>
<dbReference type="EMBL" id="JAACJM010000004">
    <property type="protein sequence ID" value="KAF5373119.1"/>
    <property type="molecule type" value="Genomic_DNA"/>
</dbReference>
<feature type="DNA-binding region" description="HMG box" evidence="3">
    <location>
        <begin position="73"/>
        <end position="146"/>
    </location>
</feature>